<evidence type="ECO:0000256" key="1">
    <source>
        <dbReference type="SAM" id="Phobius"/>
    </source>
</evidence>
<protein>
    <submittedName>
        <fullName evidence="2">Uncharacterized protein</fullName>
    </submittedName>
</protein>
<dbReference type="AlphaFoldDB" id="A0A246G7K1"/>
<dbReference type="Proteomes" id="UP000198034">
    <property type="component" value="Unassembled WGS sequence"/>
</dbReference>
<feature type="transmembrane region" description="Helical" evidence="1">
    <location>
        <begin position="57"/>
        <end position="80"/>
    </location>
</feature>
<keyword evidence="1" id="KW-1133">Transmembrane helix</keyword>
<reference evidence="2 3" key="1">
    <citation type="journal article" date="2017" name="Infect. Genet. Evol.">
        <title>Comparative genome analysis of fish pathogen Flavobacterium columnare reveals extensive sequence diversity within the species.</title>
        <authorList>
            <person name="Kayansamruaj P."/>
            <person name="Dong H.T."/>
            <person name="Hirono I."/>
            <person name="Kondo H."/>
            <person name="Senapin S."/>
            <person name="Rodkhum C."/>
        </authorList>
    </citation>
    <scope>NUCLEOTIDE SEQUENCE [LARGE SCALE GENOMIC DNA]</scope>
    <source>
        <strain evidence="2 3">1214</strain>
    </source>
</reference>
<keyword evidence="1" id="KW-0472">Membrane</keyword>
<proteinExistence type="predicted"/>
<gene>
    <name evidence="2" type="ORF">BWK62_14205</name>
</gene>
<name>A0A246G7K1_9FLAO</name>
<feature type="transmembrane region" description="Helical" evidence="1">
    <location>
        <begin position="5"/>
        <end position="26"/>
    </location>
</feature>
<accession>A0A246G7K1</accession>
<comment type="caution">
    <text evidence="2">The sequence shown here is derived from an EMBL/GenBank/DDBJ whole genome shotgun (WGS) entry which is preliminary data.</text>
</comment>
<keyword evidence="1" id="KW-0812">Transmembrane</keyword>
<sequence>MNRKLILNLVFPTTIIIFTLFSKWWIADVVDGTDGIMYGFPFIYKSPAFYTSMAEEYFITELIADFLIYFGVIVGIIYLINKHLFKIKIRKIITVFLYTIALILLSLEILLAFMPENKFSIKRDFDIVIKQTGFEFPFNQNDSKEFDNYHR</sequence>
<evidence type="ECO:0000313" key="3">
    <source>
        <dbReference type="Proteomes" id="UP000198034"/>
    </source>
</evidence>
<organism evidence="2 3">
    <name type="scientific">Flavobacterium columnare</name>
    <dbReference type="NCBI Taxonomy" id="996"/>
    <lineage>
        <taxon>Bacteria</taxon>
        <taxon>Pseudomonadati</taxon>
        <taxon>Bacteroidota</taxon>
        <taxon>Flavobacteriia</taxon>
        <taxon>Flavobacteriales</taxon>
        <taxon>Flavobacteriaceae</taxon>
        <taxon>Flavobacterium</taxon>
    </lineage>
</organism>
<evidence type="ECO:0000313" key="2">
    <source>
        <dbReference type="EMBL" id="OWP74502.1"/>
    </source>
</evidence>
<feature type="transmembrane region" description="Helical" evidence="1">
    <location>
        <begin position="92"/>
        <end position="114"/>
    </location>
</feature>
<dbReference type="EMBL" id="MTCY01000068">
    <property type="protein sequence ID" value="OWP74502.1"/>
    <property type="molecule type" value="Genomic_DNA"/>
</dbReference>